<feature type="binding site" evidence="9">
    <location>
        <position position="212"/>
    </location>
    <ligand>
        <name>sulfate</name>
        <dbReference type="ChEBI" id="CHEBI:16189"/>
    </ligand>
</feature>
<dbReference type="Gene3D" id="3.40.50.300">
    <property type="entry name" value="P-loop containing nucleotide triphosphate hydrolases"/>
    <property type="match status" value="1"/>
</dbReference>
<feature type="binding site" evidence="9">
    <location>
        <begin position="447"/>
        <end position="450"/>
    </location>
    <ligand>
        <name>3'-phosphoadenylyl sulfate</name>
        <dbReference type="ChEBI" id="CHEBI:58339"/>
        <note>allosteric inhibitor</note>
    </ligand>
</feature>
<keyword evidence="14" id="KW-1185">Reference proteome</keyword>
<feature type="binding site" evidence="9">
    <location>
        <position position="346"/>
    </location>
    <ligand>
        <name>ATP</name>
        <dbReference type="ChEBI" id="CHEBI:30616"/>
    </ligand>
</feature>
<comment type="catalytic activity">
    <reaction evidence="9">
        <text>sulfate + ATP + H(+) = adenosine 5'-phosphosulfate + diphosphate</text>
        <dbReference type="Rhea" id="RHEA:18133"/>
        <dbReference type="ChEBI" id="CHEBI:15378"/>
        <dbReference type="ChEBI" id="CHEBI:16189"/>
        <dbReference type="ChEBI" id="CHEBI:30616"/>
        <dbReference type="ChEBI" id="CHEBI:33019"/>
        <dbReference type="ChEBI" id="CHEBI:58243"/>
        <dbReference type="EC" id="2.7.7.4"/>
    </reaction>
</comment>
<comment type="activity regulation">
    <text evidence="9">Allosterically inhibited by 3'-phosphoadenosine 5'-phosphosulfate (PAPS).</text>
</comment>
<dbReference type="InterPro" id="IPR059117">
    <property type="entry name" value="APS_kinase_dom"/>
</dbReference>
<dbReference type="CDD" id="cd02027">
    <property type="entry name" value="APSK"/>
    <property type="match status" value="1"/>
</dbReference>
<dbReference type="GO" id="GO:0019344">
    <property type="term" value="P:cysteine biosynthetic process"/>
    <property type="evidence" value="ECO:0007669"/>
    <property type="project" value="UniProtKB-KW"/>
</dbReference>
<reference evidence="13 14" key="1">
    <citation type="journal article" date="2018" name="Sci. Rep.">
        <title>Comparative genomics provides insights into the lifestyle and reveals functional heterogeneity of dark septate endophytic fungi.</title>
        <authorList>
            <person name="Knapp D.G."/>
            <person name="Nemeth J.B."/>
            <person name="Barry K."/>
            <person name="Hainaut M."/>
            <person name="Henrissat B."/>
            <person name="Johnson J."/>
            <person name="Kuo A."/>
            <person name="Lim J.H.P."/>
            <person name="Lipzen A."/>
            <person name="Nolan M."/>
            <person name="Ohm R.A."/>
            <person name="Tamas L."/>
            <person name="Grigoriev I.V."/>
            <person name="Spatafora J.W."/>
            <person name="Nagy L.G."/>
            <person name="Kovacs G.M."/>
        </authorList>
    </citation>
    <scope>NUCLEOTIDE SEQUENCE [LARGE SCALE GENOMIC DNA]</scope>
    <source>
        <strain evidence="13 14">DSE2036</strain>
    </source>
</reference>
<dbReference type="InterPro" id="IPR050512">
    <property type="entry name" value="Sulf_AdTrans/APS_kinase"/>
</dbReference>
<comment type="pathway">
    <text evidence="9">Sulfur metabolism; hydrogen sulfide biosynthesis; sulfite from sulfate: step 1/3.</text>
</comment>
<evidence type="ECO:0000259" key="12">
    <source>
        <dbReference type="Pfam" id="PF14306"/>
    </source>
</evidence>
<feature type="binding site" evidence="9">
    <location>
        <position position="210"/>
    </location>
    <ligand>
        <name>sulfate</name>
        <dbReference type="ChEBI" id="CHEBI:16189"/>
    </ligand>
</feature>
<dbReference type="HAMAP" id="MF_03106">
    <property type="entry name" value="Sulf_adenylyltr_euk"/>
    <property type="match status" value="1"/>
</dbReference>
<dbReference type="SUPFAM" id="SSF88697">
    <property type="entry name" value="PUA domain-like"/>
    <property type="match status" value="1"/>
</dbReference>
<feature type="binding site" evidence="9">
    <location>
        <begin position="304"/>
        <end position="307"/>
    </location>
    <ligand>
        <name>ATP</name>
        <dbReference type="ChEBI" id="CHEBI:30616"/>
    </ligand>
</feature>
<feature type="site" description="Transition state stabilizer" evidence="9">
    <location>
        <position position="216"/>
    </location>
</feature>
<dbReference type="GO" id="GO:0070814">
    <property type="term" value="P:hydrogen sulfide biosynthetic process"/>
    <property type="evidence" value="ECO:0007669"/>
    <property type="project" value="UniProtKB-UniRule"/>
</dbReference>
<feature type="site" description="Induces change in substrate recognition on ATP binding" evidence="9">
    <location>
        <position position="343"/>
    </location>
</feature>
<accession>A0A2V1E7F4</accession>
<evidence type="ECO:0000256" key="4">
    <source>
        <dbReference type="ARBA" id="ARBA00022679"/>
    </source>
</evidence>
<dbReference type="NCBIfam" id="TIGR00339">
    <property type="entry name" value="sopT"/>
    <property type="match status" value="1"/>
</dbReference>
<comment type="function">
    <text evidence="9">Catalyzes the first intracellular reaction of sulfate assimilation, forming adenosine-5'-phosphosulfate (APS) from inorganic sulfate and ATP. Plays an important role in sulfate activation as a component of the biosynthesis pathway of sulfur-containing amino acids.</text>
</comment>
<dbReference type="UniPathway" id="UPA00097"/>
<comment type="caution">
    <text evidence="9">Lacks conserved residue(s) required for the propagation of feature annotation.</text>
</comment>
<protein>
    <recommendedName>
        <fullName evidence="9">Sulfate adenylyltransferase</fullName>
        <ecNumber evidence="9">2.7.7.4</ecNumber>
    </recommendedName>
    <alternativeName>
        <fullName evidence="9">ATP-sulfurylase</fullName>
    </alternativeName>
    <alternativeName>
        <fullName evidence="9">Sulfate adenylate transferase</fullName>
        <shortName evidence="9">SAT</shortName>
    </alternativeName>
</protein>
<feature type="binding site" evidence="9">
    <location>
        <position position="308"/>
    </location>
    <ligand>
        <name>sulfate</name>
        <dbReference type="ChEBI" id="CHEBI:16189"/>
    </ligand>
</feature>
<keyword evidence="5 9" id="KW-0548">Nucleotidyltransferase</keyword>
<feature type="site" description="Transition state stabilizer" evidence="9">
    <location>
        <position position="219"/>
    </location>
</feature>
<dbReference type="InterPro" id="IPR027535">
    <property type="entry name" value="Sulf_adenylyltr_euk"/>
</dbReference>
<dbReference type="InterPro" id="IPR002891">
    <property type="entry name" value="APS"/>
</dbReference>
<evidence type="ECO:0000313" key="14">
    <source>
        <dbReference type="Proteomes" id="UP000244855"/>
    </source>
</evidence>
<feature type="region of interest" description="N-terminal" evidence="9">
    <location>
        <begin position="1"/>
        <end position="182"/>
    </location>
</feature>
<dbReference type="EC" id="2.7.7.4" evidence="9"/>
<dbReference type="GO" id="GO:0004020">
    <property type="term" value="F:adenylylsulfate kinase activity"/>
    <property type="evidence" value="ECO:0007669"/>
    <property type="project" value="UniProtKB-EC"/>
</dbReference>
<dbReference type="InterPro" id="IPR024951">
    <property type="entry name" value="Sulfurylase_cat_dom"/>
</dbReference>
<feature type="binding site" evidence="9">
    <location>
        <begin position="210"/>
        <end position="213"/>
    </location>
    <ligand>
        <name>ATP</name>
        <dbReference type="ChEBI" id="CHEBI:30616"/>
    </ligand>
</feature>
<keyword evidence="9" id="KW-0198">Cysteine biosynthesis</keyword>
<evidence type="ECO:0000256" key="2">
    <source>
        <dbReference type="ARBA" id="ARBA00022490"/>
    </source>
</evidence>
<dbReference type="EMBL" id="KZ805308">
    <property type="protein sequence ID" value="PVI06503.1"/>
    <property type="molecule type" value="Genomic_DNA"/>
</dbReference>
<dbReference type="AlphaFoldDB" id="A0A2V1E7F4"/>
<dbReference type="GO" id="GO:0010134">
    <property type="term" value="P:sulfate assimilation via adenylyl sulfate reduction"/>
    <property type="evidence" value="ECO:0007669"/>
    <property type="project" value="TreeGrafter"/>
</dbReference>
<feature type="domain" description="ATP-sulfurylase PUA-like" evidence="12">
    <location>
        <begin position="19"/>
        <end position="177"/>
    </location>
</feature>
<dbReference type="SUPFAM" id="SSF52374">
    <property type="entry name" value="Nucleotidylyl transferase"/>
    <property type="match status" value="1"/>
</dbReference>
<organism evidence="13 14">
    <name type="scientific">Periconia macrospinosa</name>
    <dbReference type="NCBI Taxonomy" id="97972"/>
    <lineage>
        <taxon>Eukaryota</taxon>
        <taxon>Fungi</taxon>
        <taxon>Dikarya</taxon>
        <taxon>Ascomycota</taxon>
        <taxon>Pezizomycotina</taxon>
        <taxon>Dothideomycetes</taxon>
        <taxon>Pleosporomycetidae</taxon>
        <taxon>Pleosporales</taxon>
        <taxon>Massarineae</taxon>
        <taxon>Periconiaceae</taxon>
        <taxon>Periconia</taxon>
    </lineage>
</organism>
<keyword evidence="9" id="KW-0028">Amino-acid biosynthesis</keyword>
<keyword evidence="3 9" id="KW-0021">Allosteric enzyme</keyword>
<evidence type="ECO:0000256" key="3">
    <source>
        <dbReference type="ARBA" id="ARBA00022533"/>
    </source>
</evidence>
<keyword evidence="4 9" id="KW-0808">Transferase</keyword>
<feature type="active site" evidence="9">
    <location>
        <position position="211"/>
    </location>
</feature>
<dbReference type="Pfam" id="PF01747">
    <property type="entry name" value="ATP-sulfurylase"/>
    <property type="match status" value="1"/>
</dbReference>
<evidence type="ECO:0000259" key="10">
    <source>
        <dbReference type="Pfam" id="PF01583"/>
    </source>
</evidence>
<comment type="catalytic activity">
    <reaction evidence="1">
        <text>adenosine 5'-phosphosulfate + ATP = 3'-phosphoadenylyl sulfate + ADP + H(+)</text>
        <dbReference type="Rhea" id="RHEA:24152"/>
        <dbReference type="ChEBI" id="CHEBI:15378"/>
        <dbReference type="ChEBI" id="CHEBI:30616"/>
        <dbReference type="ChEBI" id="CHEBI:58243"/>
        <dbReference type="ChEBI" id="CHEBI:58339"/>
        <dbReference type="ChEBI" id="CHEBI:456216"/>
        <dbReference type="EC" id="2.7.1.25"/>
    </reaction>
</comment>
<dbReference type="InterPro" id="IPR025980">
    <property type="entry name" value="ATP-Sase_PUA-like_dom"/>
</dbReference>
<dbReference type="UniPathway" id="UPA00140">
    <property type="reaction ID" value="UER00204"/>
</dbReference>
<dbReference type="PANTHER" id="PTHR42700">
    <property type="entry name" value="SULFATE ADENYLYLTRANSFERASE"/>
    <property type="match status" value="1"/>
</dbReference>
<dbReference type="GO" id="GO:0009086">
    <property type="term" value="P:methionine biosynthetic process"/>
    <property type="evidence" value="ECO:0007669"/>
    <property type="project" value="UniProtKB-KW"/>
</dbReference>
<dbReference type="InterPro" id="IPR027417">
    <property type="entry name" value="P-loop_NTPase"/>
</dbReference>
<keyword evidence="6 9" id="KW-0547">Nucleotide-binding</keyword>
<dbReference type="OrthoDB" id="468at2759"/>
<comment type="similarity">
    <text evidence="9">In the C-terminal section; belongs to the APS kinase family.</text>
</comment>
<feature type="region of interest" description="Allosteric regulation domain; adenylyl-sulfate kinase-like" evidence="9">
    <location>
        <begin position="408"/>
        <end position="586"/>
    </location>
</feature>
<dbReference type="InterPro" id="IPR014729">
    <property type="entry name" value="Rossmann-like_a/b/a_fold"/>
</dbReference>
<dbReference type="PANTHER" id="PTHR42700:SF1">
    <property type="entry name" value="SULFATE ADENYLYLTRANSFERASE"/>
    <property type="match status" value="1"/>
</dbReference>
<feature type="domain" description="Sulphate adenylyltransferase catalytic" evidence="11">
    <location>
        <begin position="188"/>
        <end position="400"/>
    </location>
</feature>
<evidence type="ECO:0000256" key="7">
    <source>
        <dbReference type="ARBA" id="ARBA00022840"/>
    </source>
</evidence>
<comment type="subunit">
    <text evidence="8 9">Homohexamer. Dimer of trimers.</text>
</comment>
<dbReference type="InterPro" id="IPR002650">
    <property type="entry name" value="Sulphate_adenylyltransferase"/>
</dbReference>
<keyword evidence="9" id="KW-0486">Methionine biosynthesis</keyword>
<dbReference type="Gene3D" id="3.10.400.10">
    <property type="entry name" value="Sulfate adenylyltransferase"/>
    <property type="match status" value="1"/>
</dbReference>
<evidence type="ECO:0000256" key="9">
    <source>
        <dbReference type="HAMAP-Rule" id="MF_03106"/>
    </source>
</evidence>
<dbReference type="Pfam" id="PF14306">
    <property type="entry name" value="PUA_2"/>
    <property type="match status" value="1"/>
</dbReference>
<dbReference type="GO" id="GO:0005524">
    <property type="term" value="F:ATP binding"/>
    <property type="evidence" value="ECO:0007669"/>
    <property type="project" value="UniProtKB-KW"/>
</dbReference>
<dbReference type="InterPro" id="IPR015947">
    <property type="entry name" value="PUA-like_sf"/>
</dbReference>
<keyword evidence="7 9" id="KW-0067">ATP-binding</keyword>
<feature type="active site" evidence="9">
    <location>
        <position position="212"/>
    </location>
</feature>
<comment type="domain">
    <text evidence="9">The adenylyl-sulfate kinase (APS kinase) is non-functional. It is involved in allosteric regulation by PAPS. PAPS binding induces a large rotational rearrangement of domains lowering the substrate affinity of the enzyme.</text>
</comment>
<evidence type="ECO:0000256" key="6">
    <source>
        <dbReference type="ARBA" id="ARBA00022741"/>
    </source>
</evidence>
<dbReference type="Proteomes" id="UP000244855">
    <property type="component" value="Unassembled WGS sequence"/>
</dbReference>
<evidence type="ECO:0000256" key="1">
    <source>
        <dbReference type="ARBA" id="ARBA00001823"/>
    </source>
</evidence>
<dbReference type="FunFam" id="3.40.50.620:FF:000052">
    <property type="entry name" value="Sulfate adenylyltransferase"/>
    <property type="match status" value="1"/>
</dbReference>
<feature type="active site" evidence="9">
    <location>
        <position position="213"/>
    </location>
</feature>
<dbReference type="NCBIfam" id="NF004040">
    <property type="entry name" value="PRK05537.1"/>
    <property type="match status" value="1"/>
</dbReference>
<dbReference type="GO" id="GO:0005737">
    <property type="term" value="C:cytoplasm"/>
    <property type="evidence" value="ECO:0007669"/>
    <property type="project" value="UniProtKB-SubCell"/>
</dbReference>
<dbReference type="STRING" id="97972.A0A2V1E7F4"/>
<proteinExistence type="inferred from homology"/>
<evidence type="ECO:0000256" key="5">
    <source>
        <dbReference type="ARBA" id="ARBA00022695"/>
    </source>
</evidence>
<evidence type="ECO:0000256" key="8">
    <source>
        <dbReference type="ARBA" id="ARBA00062002"/>
    </source>
</evidence>
<dbReference type="Gene3D" id="3.40.50.620">
    <property type="entry name" value="HUPs"/>
    <property type="match status" value="1"/>
</dbReference>
<gene>
    <name evidence="9" type="primary">MET3</name>
    <name evidence="13" type="ORF">DM02DRAFT_623033</name>
</gene>
<dbReference type="NCBIfam" id="TIGR00455">
    <property type="entry name" value="apsK"/>
    <property type="match status" value="1"/>
</dbReference>
<comment type="subcellular location">
    <subcellularLocation>
        <location evidence="9">Cytoplasm</location>
    </subcellularLocation>
</comment>
<evidence type="ECO:0000259" key="11">
    <source>
        <dbReference type="Pfam" id="PF01747"/>
    </source>
</evidence>
<dbReference type="SUPFAM" id="SSF52540">
    <property type="entry name" value="P-loop containing nucleoside triphosphate hydrolases"/>
    <property type="match status" value="1"/>
</dbReference>
<comment type="similarity">
    <text evidence="9">In the N-terminal section; belongs to the sulfate adenylyltransferase family.</text>
</comment>
<keyword evidence="2 9" id="KW-0963">Cytoplasm</keyword>
<dbReference type="FunFam" id="3.40.50.300:FF:000802">
    <property type="entry name" value="Sulfate adenylyltransferase"/>
    <property type="match status" value="1"/>
</dbReference>
<dbReference type="CDD" id="cd00517">
    <property type="entry name" value="ATPS"/>
    <property type="match status" value="1"/>
</dbReference>
<dbReference type="GO" id="GO:0004781">
    <property type="term" value="F:sulfate adenylyltransferase (ATP) activity"/>
    <property type="evidence" value="ECO:0007669"/>
    <property type="project" value="UniProtKB-UniRule"/>
</dbReference>
<dbReference type="FunFam" id="3.10.400.10:FF:000003">
    <property type="entry name" value="Sulfate adenylyltransferase"/>
    <property type="match status" value="1"/>
</dbReference>
<feature type="domain" description="APS kinase" evidence="10">
    <location>
        <begin position="408"/>
        <end position="560"/>
    </location>
</feature>
<name>A0A2V1E7F4_9PLEO</name>
<dbReference type="Pfam" id="PF01583">
    <property type="entry name" value="APS_kinase"/>
    <property type="match status" value="1"/>
</dbReference>
<feature type="binding site" evidence="9">
    <location>
        <position position="528"/>
    </location>
    <ligand>
        <name>3'-phosphoadenylyl sulfate</name>
        <dbReference type="ChEBI" id="CHEBI:58339"/>
        <note>allosteric inhibitor</note>
    </ligand>
</feature>
<evidence type="ECO:0000313" key="13">
    <source>
        <dbReference type="EMBL" id="PVI06503.1"/>
    </source>
</evidence>
<sequence length="586" mass="65656">MVRLCSYAATANKTNHEGSGGVLKDLIARDAPRREELYNEAEKLPAIVLTERQLCDLELILSGGFSPLEGFLNQKDYEGVVSNNRLTDGNLFSIPITLDVSQQTIDNEGVKPGARIALRDFRDDRNLAIITVEDVYKPDKQKEAKEVFGGDPEHPAVKYLFEIVQEFYVGGKLDAIDRLEHYDYVGSRYTPAELRLQFDKLGWSKVVAFQTRNPMHRAHRELTVRAARARQANVLIHPVVGLTKPGDIDHFTRVRVYQALMPRYPNGMAVLALLPLAMRMGGPREAIWHAIIRKNHGATHFIVGRDHAGPGKNSKGEEFYGPYDAQYAVEKYRDELGIEVVPFQMMTYLPDTDEYKPKDEVAQGVRTLDISGTELRKRLRTGQEIPEWFSYPEVVRVLRESHPPRNKQGFTVFLTGYQNSGKDAIARALNVTLNQQGGRSVSLLLGETVRSELSSELGFSQEDRNKNIARIAFVASELTRAGAAVIAAPIAPFESSRKHARELVEKSGSFYLIHVATPLEYAEKTDKRGIYAKARNGEIKGFTGVDDPYETPEKADLTVDISKSNVRTAVHQIILLLEAEGLLEQL</sequence>
<dbReference type="GO" id="GO:0019379">
    <property type="term" value="P:sulfate assimilation, phosphoadenylyl sulfate reduction by phosphoadenylyl-sulfate reductase (thioredoxin)"/>
    <property type="evidence" value="ECO:0007669"/>
    <property type="project" value="TreeGrafter"/>
</dbReference>